<gene>
    <name evidence="1" type="ORF">JHL16_10270</name>
</gene>
<comment type="caution">
    <text evidence="1">The sequence shown here is derived from an EMBL/GenBank/DDBJ whole genome shotgun (WGS) entry which is preliminary data.</text>
</comment>
<sequence>MTARVLVVDDILANVRLLEAKLSAEYFDVVTAMNGADALDSVQRTKPDIVLLDVMMPGIDGIEVCRQIKSDAQTHHIPVVMVTALDQPEDRVKGLEAGADDFLTKPVNDLALFCRVKSLVRLKMLTDELRARSPNGETVKMLGRSEGIDNSKPGKVLVIDNRANTAERTRAALVPHHEVTIIDDPLTAVMHAAETRYELIIINLDMDSVDGLRLCSQLKSLERTRQTPILIVVAPDDHQRLLRALDMGVNDYLIRPIDKQELLARANTQIRRCRYTDQLRSHVQATMEMAVTDPLTGLYNRRYMESQTNALVEHAINRGKALSILALDVDHFKAVNDEHGHAVGDRVLQELASRLKQAIRNIDMVCRIGGEEFVIVLPNTSTDVATKIADRMRRSVSGTPFNVGSPAGPLTVTVSIGVAAVESASDTMENIMKRADEALYSAKRAGRNRVNSTAA</sequence>
<dbReference type="Proteomes" id="UP000616151">
    <property type="component" value="Unassembled WGS sequence"/>
</dbReference>
<accession>A0ACC5R270</accession>
<keyword evidence="2" id="KW-1185">Reference proteome</keyword>
<dbReference type="EMBL" id="JAENHL010000006">
    <property type="protein sequence ID" value="MBK1866739.1"/>
    <property type="molecule type" value="Genomic_DNA"/>
</dbReference>
<proteinExistence type="predicted"/>
<evidence type="ECO:0000313" key="1">
    <source>
        <dbReference type="EMBL" id="MBK1866739.1"/>
    </source>
</evidence>
<evidence type="ECO:0000313" key="2">
    <source>
        <dbReference type="Proteomes" id="UP000616151"/>
    </source>
</evidence>
<name>A0ACC5R270_9HYPH</name>
<protein>
    <submittedName>
        <fullName evidence="1">PleD family two-component system response regulator</fullName>
    </submittedName>
</protein>
<organism evidence="1 2">
    <name type="scientific">Taklimakanibacter albus</name>
    <dbReference type="NCBI Taxonomy" id="2800327"/>
    <lineage>
        <taxon>Bacteria</taxon>
        <taxon>Pseudomonadati</taxon>
        <taxon>Pseudomonadota</taxon>
        <taxon>Alphaproteobacteria</taxon>
        <taxon>Hyphomicrobiales</taxon>
        <taxon>Aestuariivirgaceae</taxon>
        <taxon>Taklimakanibacter</taxon>
    </lineage>
</organism>
<reference evidence="1" key="1">
    <citation type="submission" date="2021-01" db="EMBL/GenBank/DDBJ databases">
        <authorList>
            <person name="Sun Q."/>
        </authorList>
    </citation>
    <scope>NUCLEOTIDE SEQUENCE</scope>
    <source>
        <strain evidence="1">YIM B02566</strain>
    </source>
</reference>